<name>A0ABD1R8K6_9LAMI</name>
<dbReference type="InterPro" id="IPR041118">
    <property type="entry name" value="Rx_N"/>
</dbReference>
<keyword evidence="9" id="KW-1185">Reference proteome</keyword>
<dbReference type="GO" id="GO:0006952">
    <property type="term" value="P:defense response"/>
    <property type="evidence" value="ECO:0007669"/>
    <property type="project" value="UniProtKB-KW"/>
</dbReference>
<keyword evidence="4" id="KW-0547">Nucleotide-binding</keyword>
<sequence length="160" mass="18747">MSDNIFFQVEMVDTALELLLENLRHLLEPKSSLIVEVIYQVQSLYNNLCLFKEFFKDSRKRSSKNEVLKVVTRRIRDVVYQAEDIVDMLVSEAAVQKSRGVIGKVLKRLDYSGKKRSLKSINEKLKNIYEDTNKFGFDDVLDQGEKESFKLTKEREVKLY</sequence>
<accession>A0ABD1R8K6</accession>
<reference evidence="9" key="1">
    <citation type="submission" date="2024-07" db="EMBL/GenBank/DDBJ databases">
        <title>Two chromosome-level genome assemblies of Korean endemic species Abeliophyllum distichum and Forsythia ovata (Oleaceae).</title>
        <authorList>
            <person name="Jang H."/>
        </authorList>
    </citation>
    <scope>NUCLEOTIDE SEQUENCE [LARGE SCALE GENOMIC DNA]</scope>
</reference>
<feature type="domain" description="Disease resistance N-terminal" evidence="7">
    <location>
        <begin position="15"/>
        <end position="99"/>
    </location>
</feature>
<dbReference type="Proteomes" id="UP001604336">
    <property type="component" value="Unassembled WGS sequence"/>
</dbReference>
<proteinExistence type="inferred from homology"/>
<evidence type="ECO:0000259" key="7">
    <source>
        <dbReference type="Pfam" id="PF18052"/>
    </source>
</evidence>
<evidence type="ECO:0000313" key="9">
    <source>
        <dbReference type="Proteomes" id="UP001604336"/>
    </source>
</evidence>
<keyword evidence="2" id="KW-0433">Leucine-rich repeat</keyword>
<dbReference type="CDD" id="cd14798">
    <property type="entry name" value="RX-CC_like"/>
    <property type="match status" value="1"/>
</dbReference>
<dbReference type="Pfam" id="PF18052">
    <property type="entry name" value="Rx_N"/>
    <property type="match status" value="1"/>
</dbReference>
<evidence type="ECO:0000256" key="3">
    <source>
        <dbReference type="ARBA" id="ARBA00022737"/>
    </source>
</evidence>
<evidence type="ECO:0000313" key="8">
    <source>
        <dbReference type="EMBL" id="KAL2484757.1"/>
    </source>
</evidence>
<dbReference type="EMBL" id="JBFOLK010000009">
    <property type="protein sequence ID" value="KAL2484757.1"/>
    <property type="molecule type" value="Genomic_DNA"/>
</dbReference>
<protein>
    <submittedName>
        <fullName evidence="8">NBS-LRR class resistance protein Fy2-Ry2</fullName>
    </submittedName>
</protein>
<evidence type="ECO:0000256" key="2">
    <source>
        <dbReference type="ARBA" id="ARBA00022614"/>
    </source>
</evidence>
<evidence type="ECO:0000256" key="4">
    <source>
        <dbReference type="ARBA" id="ARBA00022741"/>
    </source>
</evidence>
<keyword evidence="5" id="KW-0611">Plant defense</keyword>
<dbReference type="InterPro" id="IPR038005">
    <property type="entry name" value="RX-like_CC"/>
</dbReference>
<gene>
    <name evidence="8" type="ORF">Adt_29513</name>
</gene>
<dbReference type="GO" id="GO:0005524">
    <property type="term" value="F:ATP binding"/>
    <property type="evidence" value="ECO:0007669"/>
    <property type="project" value="UniProtKB-KW"/>
</dbReference>
<keyword evidence="6" id="KW-0067">ATP-binding</keyword>
<dbReference type="AlphaFoldDB" id="A0ABD1R8K6"/>
<evidence type="ECO:0000256" key="1">
    <source>
        <dbReference type="ARBA" id="ARBA00008894"/>
    </source>
</evidence>
<comment type="similarity">
    <text evidence="1">Belongs to the disease resistance NB-LRR family.</text>
</comment>
<evidence type="ECO:0000256" key="5">
    <source>
        <dbReference type="ARBA" id="ARBA00022821"/>
    </source>
</evidence>
<dbReference type="Gene3D" id="1.20.5.4130">
    <property type="match status" value="1"/>
</dbReference>
<evidence type="ECO:0000256" key="6">
    <source>
        <dbReference type="ARBA" id="ARBA00022840"/>
    </source>
</evidence>
<organism evidence="8 9">
    <name type="scientific">Abeliophyllum distichum</name>
    <dbReference type="NCBI Taxonomy" id="126358"/>
    <lineage>
        <taxon>Eukaryota</taxon>
        <taxon>Viridiplantae</taxon>
        <taxon>Streptophyta</taxon>
        <taxon>Embryophyta</taxon>
        <taxon>Tracheophyta</taxon>
        <taxon>Spermatophyta</taxon>
        <taxon>Magnoliopsida</taxon>
        <taxon>eudicotyledons</taxon>
        <taxon>Gunneridae</taxon>
        <taxon>Pentapetalae</taxon>
        <taxon>asterids</taxon>
        <taxon>lamiids</taxon>
        <taxon>Lamiales</taxon>
        <taxon>Oleaceae</taxon>
        <taxon>Forsythieae</taxon>
        <taxon>Abeliophyllum</taxon>
    </lineage>
</organism>
<keyword evidence="3" id="KW-0677">Repeat</keyword>
<comment type="caution">
    <text evidence="8">The sequence shown here is derived from an EMBL/GenBank/DDBJ whole genome shotgun (WGS) entry which is preliminary data.</text>
</comment>